<dbReference type="InterPro" id="IPR045851">
    <property type="entry name" value="AMP-bd_C_sf"/>
</dbReference>
<dbReference type="OrthoDB" id="10253869at2759"/>
<dbReference type="Gene3D" id="3.40.50.12780">
    <property type="entry name" value="N-terminal domain of ligase-like"/>
    <property type="match status" value="1"/>
</dbReference>
<evidence type="ECO:0000313" key="8">
    <source>
        <dbReference type="Proteomes" id="UP000218231"/>
    </source>
</evidence>
<comment type="similarity">
    <text evidence="2">Belongs to the ATP-dependent AMP-binding enzyme family.</text>
</comment>
<dbReference type="InterPro" id="IPR025110">
    <property type="entry name" value="AMP-bd_C"/>
</dbReference>
<organism evidence="7 8">
    <name type="scientific">Diploscapter pachys</name>
    <dbReference type="NCBI Taxonomy" id="2018661"/>
    <lineage>
        <taxon>Eukaryota</taxon>
        <taxon>Metazoa</taxon>
        <taxon>Ecdysozoa</taxon>
        <taxon>Nematoda</taxon>
        <taxon>Chromadorea</taxon>
        <taxon>Rhabditida</taxon>
        <taxon>Rhabditina</taxon>
        <taxon>Rhabditomorpha</taxon>
        <taxon>Rhabditoidea</taxon>
        <taxon>Rhabditidae</taxon>
        <taxon>Diploscapter</taxon>
    </lineage>
</organism>
<keyword evidence="8" id="KW-1185">Reference proteome</keyword>
<evidence type="ECO:0000313" key="7">
    <source>
        <dbReference type="EMBL" id="PAV77845.1"/>
    </source>
</evidence>
<gene>
    <name evidence="7" type="ORF">WR25_19975</name>
</gene>
<feature type="domain" description="AMP-binding enzyme C-terminal" evidence="6">
    <location>
        <begin position="191"/>
        <end position="271"/>
    </location>
</feature>
<proteinExistence type="inferred from homology"/>
<evidence type="ECO:0000256" key="1">
    <source>
        <dbReference type="ARBA" id="ARBA00004275"/>
    </source>
</evidence>
<evidence type="ECO:0000256" key="2">
    <source>
        <dbReference type="ARBA" id="ARBA00006432"/>
    </source>
</evidence>
<dbReference type="Gene3D" id="3.30.300.30">
    <property type="match status" value="1"/>
</dbReference>
<dbReference type="SUPFAM" id="SSF56801">
    <property type="entry name" value="Acetyl-CoA synthetase-like"/>
    <property type="match status" value="1"/>
</dbReference>
<evidence type="ECO:0000259" key="5">
    <source>
        <dbReference type="Pfam" id="PF00501"/>
    </source>
</evidence>
<dbReference type="InterPro" id="IPR042099">
    <property type="entry name" value="ANL_N_sf"/>
</dbReference>
<dbReference type="InterPro" id="IPR000873">
    <property type="entry name" value="AMP-dep_synth/lig_dom"/>
</dbReference>
<name>A0A2A2KV48_9BILA</name>
<keyword evidence="4" id="KW-0576">Peroxisome</keyword>
<reference evidence="7 8" key="1">
    <citation type="journal article" date="2017" name="Curr. Biol.">
        <title>Genome architecture and evolution of a unichromosomal asexual nematode.</title>
        <authorList>
            <person name="Fradin H."/>
            <person name="Zegar C."/>
            <person name="Gutwein M."/>
            <person name="Lucas J."/>
            <person name="Kovtun M."/>
            <person name="Corcoran D."/>
            <person name="Baugh L.R."/>
            <person name="Kiontke K."/>
            <person name="Gunsalus K."/>
            <person name="Fitch D.H."/>
            <person name="Piano F."/>
        </authorList>
    </citation>
    <scope>NUCLEOTIDE SEQUENCE [LARGE SCALE GENOMIC DNA]</scope>
    <source>
        <strain evidence="7">PF1309</strain>
    </source>
</reference>
<accession>A0A2A2KV48</accession>
<protein>
    <recommendedName>
        <fullName evidence="9">AMP-binding enzyme C-terminal domain-containing protein</fullName>
    </recommendedName>
</protein>
<dbReference type="EMBL" id="LIAE01007650">
    <property type="protein sequence ID" value="PAV77845.1"/>
    <property type="molecule type" value="Genomic_DNA"/>
</dbReference>
<dbReference type="GO" id="GO:0016405">
    <property type="term" value="F:CoA-ligase activity"/>
    <property type="evidence" value="ECO:0007669"/>
    <property type="project" value="TreeGrafter"/>
</dbReference>
<sequence>MEGCLTVILEKFNPIEVIRAVEEYKVDILNVVPSILSVLIRLPDKKPLSSIRIILCGASHLSEDLADSFLSAFPSVTHILQGYGMTEAVCLSHISSFEDSKIGSCGRPLPGFEVKLVNNSENDDSEDEESGELWLKSDAIMKSYKDQNALDENGWYHTGDILKVDSGRFYYVNGRIKDMIKVNGLQVFPVELEELLLTNSEVNECVVIGLEDDRSGQVPAAFVVRKNENNIPNEDLINELHDIIQRNCVNFKHLRGGIFIVESLPRNHSGKINKTELMKLTMNE</sequence>
<evidence type="ECO:0000256" key="3">
    <source>
        <dbReference type="ARBA" id="ARBA00022598"/>
    </source>
</evidence>
<dbReference type="STRING" id="2018661.A0A2A2KV48"/>
<dbReference type="Pfam" id="PF00501">
    <property type="entry name" value="AMP-binding"/>
    <property type="match status" value="1"/>
</dbReference>
<evidence type="ECO:0000256" key="4">
    <source>
        <dbReference type="ARBA" id="ARBA00023140"/>
    </source>
</evidence>
<dbReference type="PANTHER" id="PTHR24096:SF149">
    <property type="entry name" value="AMP-BINDING DOMAIN-CONTAINING PROTEIN-RELATED"/>
    <property type="match status" value="1"/>
</dbReference>
<dbReference type="AlphaFoldDB" id="A0A2A2KV48"/>
<dbReference type="Proteomes" id="UP000218231">
    <property type="component" value="Unassembled WGS sequence"/>
</dbReference>
<evidence type="ECO:0008006" key="9">
    <source>
        <dbReference type="Google" id="ProtNLM"/>
    </source>
</evidence>
<dbReference type="GO" id="GO:0005777">
    <property type="term" value="C:peroxisome"/>
    <property type="evidence" value="ECO:0007669"/>
    <property type="project" value="UniProtKB-SubCell"/>
</dbReference>
<comment type="caution">
    <text evidence="7">The sequence shown here is derived from an EMBL/GenBank/DDBJ whole genome shotgun (WGS) entry which is preliminary data.</text>
</comment>
<dbReference type="Pfam" id="PF13193">
    <property type="entry name" value="AMP-binding_C"/>
    <property type="match status" value="1"/>
</dbReference>
<feature type="domain" description="AMP-dependent synthetase/ligase" evidence="5">
    <location>
        <begin position="2"/>
        <end position="144"/>
    </location>
</feature>
<comment type="subcellular location">
    <subcellularLocation>
        <location evidence="1">Peroxisome</location>
    </subcellularLocation>
</comment>
<evidence type="ECO:0000259" key="6">
    <source>
        <dbReference type="Pfam" id="PF13193"/>
    </source>
</evidence>
<keyword evidence="3" id="KW-0436">Ligase</keyword>
<dbReference type="PANTHER" id="PTHR24096">
    <property type="entry name" value="LONG-CHAIN-FATTY-ACID--COA LIGASE"/>
    <property type="match status" value="1"/>
</dbReference>